<evidence type="ECO:0000256" key="1">
    <source>
        <dbReference type="ARBA" id="ARBA00006485"/>
    </source>
</evidence>
<dbReference type="Gene3D" id="3.30.200.20">
    <property type="entry name" value="Phosphorylase Kinase, domain 1"/>
    <property type="match status" value="1"/>
</dbReference>
<dbReference type="GO" id="GO:0010389">
    <property type="term" value="P:regulation of G2/M transition of mitotic cell cycle"/>
    <property type="evidence" value="ECO:0007669"/>
    <property type="project" value="TreeGrafter"/>
</dbReference>
<keyword evidence="3" id="KW-0547">Nucleotide-binding</keyword>
<dbReference type="InterPro" id="IPR050108">
    <property type="entry name" value="CDK"/>
</dbReference>
<dbReference type="GeneID" id="54490731"/>
<dbReference type="FunFam" id="1.10.510.10:FF:000924">
    <property type="entry name" value="Cell division protein kinase (Ctk1), putative"/>
    <property type="match status" value="1"/>
</dbReference>
<name>A0A6A6VU63_9PEZI</name>
<proteinExistence type="inferred from homology"/>
<keyword evidence="9" id="KW-1185">Reference proteome</keyword>
<accession>A0A6A6VU63</accession>
<dbReference type="GO" id="GO:0007165">
    <property type="term" value="P:signal transduction"/>
    <property type="evidence" value="ECO:0007669"/>
    <property type="project" value="TreeGrafter"/>
</dbReference>
<dbReference type="AlphaFoldDB" id="A0A6A6VU63"/>
<dbReference type="RefSeq" id="XP_033596146.1">
    <property type="nucleotide sequence ID" value="XM_033749677.1"/>
</dbReference>
<dbReference type="OrthoDB" id="413582at2759"/>
<evidence type="ECO:0000259" key="7">
    <source>
        <dbReference type="PROSITE" id="PS50011"/>
    </source>
</evidence>
<keyword evidence="8" id="KW-0808">Transferase</keyword>
<evidence type="ECO:0000256" key="5">
    <source>
        <dbReference type="ARBA" id="ARBA00047811"/>
    </source>
</evidence>
<dbReference type="PROSITE" id="PS50011">
    <property type="entry name" value="PROTEIN_KINASE_DOM"/>
    <property type="match status" value="1"/>
</dbReference>
<feature type="domain" description="Protein kinase" evidence="7">
    <location>
        <begin position="74"/>
        <end position="374"/>
    </location>
</feature>
<dbReference type="SMART" id="SM00220">
    <property type="entry name" value="S_TKc"/>
    <property type="match status" value="1"/>
</dbReference>
<evidence type="ECO:0000256" key="6">
    <source>
        <dbReference type="ARBA" id="ARBA00048367"/>
    </source>
</evidence>
<evidence type="ECO:0000256" key="4">
    <source>
        <dbReference type="ARBA" id="ARBA00022840"/>
    </source>
</evidence>
<evidence type="ECO:0000313" key="9">
    <source>
        <dbReference type="Proteomes" id="UP000799437"/>
    </source>
</evidence>
<keyword evidence="4" id="KW-0067">ATP-binding</keyword>
<dbReference type="GO" id="GO:0004693">
    <property type="term" value="F:cyclin-dependent protein serine/threonine kinase activity"/>
    <property type="evidence" value="ECO:0007669"/>
    <property type="project" value="UniProtKB-EC"/>
</dbReference>
<reference evidence="8" key="1">
    <citation type="journal article" date="2020" name="Stud. Mycol.">
        <title>101 Dothideomycetes genomes: a test case for predicting lifestyles and emergence of pathogens.</title>
        <authorList>
            <person name="Haridas S."/>
            <person name="Albert R."/>
            <person name="Binder M."/>
            <person name="Bloem J."/>
            <person name="Labutti K."/>
            <person name="Salamov A."/>
            <person name="Andreopoulos B."/>
            <person name="Baker S."/>
            <person name="Barry K."/>
            <person name="Bills G."/>
            <person name="Bluhm B."/>
            <person name="Cannon C."/>
            <person name="Castanera R."/>
            <person name="Culley D."/>
            <person name="Daum C."/>
            <person name="Ezra D."/>
            <person name="Gonzalez J."/>
            <person name="Henrissat B."/>
            <person name="Kuo A."/>
            <person name="Liang C."/>
            <person name="Lipzen A."/>
            <person name="Lutzoni F."/>
            <person name="Magnuson J."/>
            <person name="Mondo S."/>
            <person name="Nolan M."/>
            <person name="Ohm R."/>
            <person name="Pangilinan J."/>
            <person name="Park H.-J."/>
            <person name="Ramirez L."/>
            <person name="Alfaro M."/>
            <person name="Sun H."/>
            <person name="Tritt A."/>
            <person name="Yoshinaga Y."/>
            <person name="Zwiers L.-H."/>
            <person name="Turgeon B."/>
            <person name="Goodwin S."/>
            <person name="Spatafora J."/>
            <person name="Crous P."/>
            <person name="Grigoriev I."/>
        </authorList>
    </citation>
    <scope>NUCLEOTIDE SEQUENCE</scope>
    <source>
        <strain evidence="8">CBS 121739</strain>
    </source>
</reference>
<dbReference type="EC" id="2.7.11.22" evidence="2"/>
<comment type="catalytic activity">
    <reaction evidence="5">
        <text>L-threonyl-[protein] + ATP = O-phospho-L-threonyl-[protein] + ADP + H(+)</text>
        <dbReference type="Rhea" id="RHEA:46608"/>
        <dbReference type="Rhea" id="RHEA-COMP:11060"/>
        <dbReference type="Rhea" id="RHEA-COMP:11605"/>
        <dbReference type="ChEBI" id="CHEBI:15378"/>
        <dbReference type="ChEBI" id="CHEBI:30013"/>
        <dbReference type="ChEBI" id="CHEBI:30616"/>
        <dbReference type="ChEBI" id="CHEBI:61977"/>
        <dbReference type="ChEBI" id="CHEBI:456216"/>
        <dbReference type="EC" id="2.7.11.22"/>
    </reaction>
</comment>
<dbReference type="GO" id="GO:0005634">
    <property type="term" value="C:nucleus"/>
    <property type="evidence" value="ECO:0007669"/>
    <property type="project" value="TreeGrafter"/>
</dbReference>
<gene>
    <name evidence="8" type="ORF">EJ05DRAFT_541702</name>
</gene>
<comment type="similarity">
    <text evidence="1">Belongs to the protein kinase superfamily. CMGC Ser/Thr protein kinase family. CDC2/CDKX subfamily.</text>
</comment>
<dbReference type="InterPro" id="IPR000719">
    <property type="entry name" value="Prot_kinase_dom"/>
</dbReference>
<dbReference type="GO" id="GO:0005524">
    <property type="term" value="F:ATP binding"/>
    <property type="evidence" value="ECO:0007669"/>
    <property type="project" value="UniProtKB-KW"/>
</dbReference>
<dbReference type="Proteomes" id="UP000799437">
    <property type="component" value="Unassembled WGS sequence"/>
</dbReference>
<evidence type="ECO:0000256" key="2">
    <source>
        <dbReference type="ARBA" id="ARBA00012425"/>
    </source>
</evidence>
<dbReference type="GO" id="GO:0010468">
    <property type="term" value="P:regulation of gene expression"/>
    <property type="evidence" value="ECO:0007669"/>
    <property type="project" value="TreeGrafter"/>
</dbReference>
<organism evidence="8 9">
    <name type="scientific">Pseudovirgaria hyperparasitica</name>
    <dbReference type="NCBI Taxonomy" id="470096"/>
    <lineage>
        <taxon>Eukaryota</taxon>
        <taxon>Fungi</taxon>
        <taxon>Dikarya</taxon>
        <taxon>Ascomycota</taxon>
        <taxon>Pezizomycotina</taxon>
        <taxon>Dothideomycetes</taxon>
        <taxon>Dothideomycetes incertae sedis</taxon>
        <taxon>Acrospermales</taxon>
        <taxon>Acrospermaceae</taxon>
        <taxon>Pseudovirgaria</taxon>
    </lineage>
</organism>
<dbReference type="GO" id="GO:0000082">
    <property type="term" value="P:G1/S transition of mitotic cell cycle"/>
    <property type="evidence" value="ECO:0007669"/>
    <property type="project" value="TreeGrafter"/>
</dbReference>
<dbReference type="GO" id="GO:0005737">
    <property type="term" value="C:cytoplasm"/>
    <property type="evidence" value="ECO:0007669"/>
    <property type="project" value="TreeGrafter"/>
</dbReference>
<evidence type="ECO:0000313" key="8">
    <source>
        <dbReference type="EMBL" id="KAF2753695.1"/>
    </source>
</evidence>
<sequence length="375" mass="41591">MATAWRTELSFSDRLANVHKISFTYRGASSSATPAEAQGEATSVETAAFNEATSVNTQDNQRGDTSVKLDLGSYKGATFYENGLFSAIYKATAPSQKPPDASEVYKPGALVALKLTRPSTMGPPHDSLREARILRYAQGPGIVPLWDSFHRSGGEFVLVFPFLRHDLEELLVQRNLSKEQAVLILRDVFTALAHIHSKGIIHRDVKPSNILIKSLDGPAYLADFGIAWSESDSASEKADRKITDVGTTSYRPPELLFGHQSYTSASDMWAAGCVVAEVVNHSQKPLFESGELGSELTLIHSMFQKLGTPTLDVWPEAAKFRDWGKMQFFRYPPRSWSDLLPHASEVERDLVRRLVCFESGQRLSAVDALRHPYFL</sequence>
<evidence type="ECO:0000256" key="3">
    <source>
        <dbReference type="ARBA" id="ARBA00022741"/>
    </source>
</evidence>
<dbReference type="InterPro" id="IPR011009">
    <property type="entry name" value="Kinase-like_dom_sf"/>
</dbReference>
<dbReference type="GO" id="GO:0030332">
    <property type="term" value="F:cyclin binding"/>
    <property type="evidence" value="ECO:0007669"/>
    <property type="project" value="TreeGrafter"/>
</dbReference>
<dbReference type="PANTHER" id="PTHR24056">
    <property type="entry name" value="CELL DIVISION PROTEIN KINASE"/>
    <property type="match status" value="1"/>
</dbReference>
<comment type="catalytic activity">
    <reaction evidence="6">
        <text>L-seryl-[protein] + ATP = O-phospho-L-seryl-[protein] + ADP + H(+)</text>
        <dbReference type="Rhea" id="RHEA:17989"/>
        <dbReference type="Rhea" id="RHEA-COMP:9863"/>
        <dbReference type="Rhea" id="RHEA-COMP:11604"/>
        <dbReference type="ChEBI" id="CHEBI:15378"/>
        <dbReference type="ChEBI" id="CHEBI:29999"/>
        <dbReference type="ChEBI" id="CHEBI:30616"/>
        <dbReference type="ChEBI" id="CHEBI:83421"/>
        <dbReference type="ChEBI" id="CHEBI:456216"/>
        <dbReference type="EC" id="2.7.11.22"/>
    </reaction>
</comment>
<dbReference type="EMBL" id="ML996583">
    <property type="protein sequence ID" value="KAF2753695.1"/>
    <property type="molecule type" value="Genomic_DNA"/>
</dbReference>
<dbReference type="PROSITE" id="PS00108">
    <property type="entry name" value="PROTEIN_KINASE_ST"/>
    <property type="match status" value="1"/>
</dbReference>
<dbReference type="GO" id="GO:0000307">
    <property type="term" value="C:cyclin-dependent protein kinase holoenzyme complex"/>
    <property type="evidence" value="ECO:0007669"/>
    <property type="project" value="TreeGrafter"/>
</dbReference>
<dbReference type="Pfam" id="PF00069">
    <property type="entry name" value="Pkinase"/>
    <property type="match status" value="1"/>
</dbReference>
<dbReference type="InterPro" id="IPR008271">
    <property type="entry name" value="Ser/Thr_kinase_AS"/>
</dbReference>
<keyword evidence="8" id="KW-0418">Kinase</keyword>
<dbReference type="SUPFAM" id="SSF56112">
    <property type="entry name" value="Protein kinase-like (PK-like)"/>
    <property type="match status" value="1"/>
</dbReference>
<protein>
    <recommendedName>
        <fullName evidence="2">cyclin-dependent kinase</fullName>
        <ecNumber evidence="2">2.7.11.22</ecNumber>
    </recommendedName>
</protein>
<dbReference type="Gene3D" id="1.10.510.10">
    <property type="entry name" value="Transferase(Phosphotransferase) domain 1"/>
    <property type="match status" value="1"/>
</dbReference>
<dbReference type="PANTHER" id="PTHR24056:SF576">
    <property type="entry name" value="SERINE_THREONINE-PROTEIN KINASE CSK1"/>
    <property type="match status" value="1"/>
</dbReference>